<organism evidence="2 3">
    <name type="scientific">Adineta steineri</name>
    <dbReference type="NCBI Taxonomy" id="433720"/>
    <lineage>
        <taxon>Eukaryota</taxon>
        <taxon>Metazoa</taxon>
        <taxon>Spiralia</taxon>
        <taxon>Gnathifera</taxon>
        <taxon>Rotifera</taxon>
        <taxon>Eurotatoria</taxon>
        <taxon>Bdelloidea</taxon>
        <taxon>Adinetida</taxon>
        <taxon>Adinetidae</taxon>
        <taxon>Adineta</taxon>
    </lineage>
</organism>
<gene>
    <name evidence="2" type="ORF">JYZ213_LOCUS24502</name>
</gene>
<feature type="compositionally biased region" description="Polar residues" evidence="1">
    <location>
        <begin position="67"/>
        <end position="76"/>
    </location>
</feature>
<protein>
    <submittedName>
        <fullName evidence="2">Uncharacterized protein</fullName>
    </submittedName>
</protein>
<name>A0A814T978_9BILA</name>
<comment type="caution">
    <text evidence="2">The sequence shown here is derived from an EMBL/GenBank/DDBJ whole genome shotgun (WGS) entry which is preliminary data.</text>
</comment>
<accession>A0A814T978</accession>
<sequence length="82" mass="9142">MKNVMRDLKYCFVYNSVCLPYSKSDKAENNEHNNCCDSKGKRMAQGAFMAANPAGALIAKAIRSSKKSNQNNTVRSTNDDEF</sequence>
<reference evidence="2" key="1">
    <citation type="submission" date="2021-02" db="EMBL/GenBank/DDBJ databases">
        <authorList>
            <person name="Nowell W R."/>
        </authorList>
    </citation>
    <scope>NUCLEOTIDE SEQUENCE</scope>
</reference>
<evidence type="ECO:0000313" key="3">
    <source>
        <dbReference type="Proteomes" id="UP000663845"/>
    </source>
</evidence>
<dbReference type="EMBL" id="CAJNOG010000302">
    <property type="protein sequence ID" value="CAF1158356.1"/>
    <property type="molecule type" value="Genomic_DNA"/>
</dbReference>
<evidence type="ECO:0000313" key="2">
    <source>
        <dbReference type="EMBL" id="CAF1158356.1"/>
    </source>
</evidence>
<dbReference type="AlphaFoldDB" id="A0A814T978"/>
<proteinExistence type="predicted"/>
<dbReference type="Proteomes" id="UP000663845">
    <property type="component" value="Unassembled WGS sequence"/>
</dbReference>
<evidence type="ECO:0000256" key="1">
    <source>
        <dbReference type="SAM" id="MobiDB-lite"/>
    </source>
</evidence>
<feature type="region of interest" description="Disordered" evidence="1">
    <location>
        <begin position="62"/>
        <end position="82"/>
    </location>
</feature>